<dbReference type="Pfam" id="PF11750">
    <property type="entry name" value="DUF3307"/>
    <property type="match status" value="1"/>
</dbReference>
<dbReference type="RefSeq" id="WP_153441677.1">
    <property type="nucleotide sequence ID" value="NZ_CP121660.1"/>
</dbReference>
<evidence type="ECO:0000313" key="4">
    <source>
        <dbReference type="Proteomes" id="UP000439983"/>
    </source>
</evidence>
<evidence type="ECO:0000313" key="3">
    <source>
        <dbReference type="EMBL" id="MQX19238.1"/>
    </source>
</evidence>
<proteinExistence type="predicted"/>
<organism evidence="2 4">
    <name type="scientific">Sinorhizobium terangae</name>
    <dbReference type="NCBI Taxonomy" id="110322"/>
    <lineage>
        <taxon>Bacteria</taxon>
        <taxon>Pseudomonadati</taxon>
        <taxon>Pseudomonadota</taxon>
        <taxon>Alphaproteobacteria</taxon>
        <taxon>Hyphomicrobiales</taxon>
        <taxon>Rhizobiaceae</taxon>
        <taxon>Sinorhizobium/Ensifer group</taxon>
        <taxon>Sinorhizobium</taxon>
    </lineage>
</organism>
<dbReference type="EMBL" id="WITC01000119">
    <property type="protein sequence ID" value="MQX18289.1"/>
    <property type="molecule type" value="Genomic_DNA"/>
</dbReference>
<reference evidence="2 4" key="1">
    <citation type="journal article" date="2013" name="Genome Biol.">
        <title>Comparative genomics of the core and accessory genomes of 48 Sinorhizobium strains comprising five genospecies.</title>
        <authorList>
            <person name="Sugawara M."/>
            <person name="Epstein B."/>
            <person name="Badgley B.D."/>
            <person name="Unno T."/>
            <person name="Xu L."/>
            <person name="Reese J."/>
            <person name="Gyaneshwar P."/>
            <person name="Denny R."/>
            <person name="Mudge J."/>
            <person name="Bharti A.K."/>
            <person name="Farmer A.D."/>
            <person name="May G.D."/>
            <person name="Woodward J.E."/>
            <person name="Medigue C."/>
            <person name="Vallenet D."/>
            <person name="Lajus A."/>
            <person name="Rouy Z."/>
            <person name="Martinez-Vaz B."/>
            <person name="Tiffin P."/>
            <person name="Young N.D."/>
            <person name="Sadowsky M.J."/>
        </authorList>
    </citation>
    <scope>NUCLEOTIDE SEQUENCE [LARGE SCALE GENOMIC DNA]</scope>
    <source>
        <strain evidence="2 4">USDA4894</strain>
    </source>
</reference>
<dbReference type="EMBL" id="WITC01000106">
    <property type="protein sequence ID" value="MQX17833.1"/>
    <property type="molecule type" value="Genomic_DNA"/>
</dbReference>
<dbReference type="OrthoDB" id="558011at2"/>
<dbReference type="AlphaFoldDB" id="A0A6N7LM51"/>
<accession>A0A6N7LM51</accession>
<keyword evidence="4" id="KW-1185">Reference proteome</keyword>
<comment type="caution">
    <text evidence="2">The sequence shown here is derived from an EMBL/GenBank/DDBJ whole genome shotgun (WGS) entry which is preliminary data.</text>
</comment>
<dbReference type="InterPro" id="IPR021737">
    <property type="entry name" value="Phage_phiKZ_Orf197"/>
</dbReference>
<dbReference type="Proteomes" id="UP000439983">
    <property type="component" value="Unassembled WGS sequence"/>
</dbReference>
<evidence type="ECO:0000313" key="1">
    <source>
        <dbReference type="EMBL" id="MQX17833.1"/>
    </source>
</evidence>
<sequence>MEMAITTVAMLACLQLKHFVVDYVLQPAWILRGKGNFRMIGGYVHAGGHALGTVPALMLASAGMTRVAILVLAEFLAHYLIDYGKALLSRHSGADATTRAYWAMHGADQLMHQLTYAALILAALV</sequence>
<name>A0A6N7LM51_SINTE</name>
<protein>
    <submittedName>
        <fullName evidence="2">DUF3307 domain-containing protein</fullName>
    </submittedName>
</protein>
<gene>
    <name evidence="1" type="ORF">GHK62_24720</name>
    <name evidence="2" type="ORF">GHK62_27260</name>
    <name evidence="3" type="ORF">GHK62_32330</name>
</gene>
<evidence type="ECO:0000313" key="2">
    <source>
        <dbReference type="EMBL" id="MQX18289.1"/>
    </source>
</evidence>
<dbReference type="EMBL" id="WITC01000135">
    <property type="protein sequence ID" value="MQX19238.1"/>
    <property type="molecule type" value="Genomic_DNA"/>
</dbReference>